<evidence type="ECO:0000256" key="4">
    <source>
        <dbReference type="ARBA" id="ARBA00022679"/>
    </source>
</evidence>
<dbReference type="InterPro" id="IPR015422">
    <property type="entry name" value="PyrdxlP-dep_Trfase_small"/>
</dbReference>
<dbReference type="SUPFAM" id="SSF53383">
    <property type="entry name" value="PLP-dependent transferases"/>
    <property type="match status" value="1"/>
</dbReference>
<dbReference type="GO" id="GO:0030170">
    <property type="term" value="F:pyridoxal phosphate binding"/>
    <property type="evidence" value="ECO:0007669"/>
    <property type="project" value="InterPro"/>
</dbReference>
<feature type="region of interest" description="Disordered" evidence="7">
    <location>
        <begin position="1"/>
        <end position="61"/>
    </location>
</feature>
<keyword evidence="3 9" id="KW-0032">Aminotransferase</keyword>
<feature type="compositionally biased region" description="Polar residues" evidence="7">
    <location>
        <begin position="8"/>
        <end position="36"/>
    </location>
</feature>
<dbReference type="PANTHER" id="PTHR11751:SF29">
    <property type="entry name" value="ALANINE TRANSAMINASE"/>
    <property type="match status" value="1"/>
</dbReference>
<comment type="subunit">
    <text evidence="2">Homodimer.</text>
</comment>
<comment type="similarity">
    <text evidence="6">Belongs to the class-I pyridoxal-phosphate-dependent aminotransferase family. Alanine aminotransferase subfamily.</text>
</comment>
<dbReference type="Pfam" id="PF00155">
    <property type="entry name" value="Aminotran_1_2"/>
    <property type="match status" value="1"/>
</dbReference>
<evidence type="ECO:0000256" key="5">
    <source>
        <dbReference type="ARBA" id="ARBA00022898"/>
    </source>
</evidence>
<dbReference type="FunFam" id="3.90.1150.10:FF:000151">
    <property type="entry name" value="Alanine aminotransferase 2"/>
    <property type="match status" value="1"/>
</dbReference>
<organism evidence="9 10">
    <name type="scientific">Besnoitia besnoiti</name>
    <name type="common">Apicomplexan protozoan</name>
    <dbReference type="NCBI Taxonomy" id="94643"/>
    <lineage>
        <taxon>Eukaryota</taxon>
        <taxon>Sar</taxon>
        <taxon>Alveolata</taxon>
        <taxon>Apicomplexa</taxon>
        <taxon>Conoidasida</taxon>
        <taxon>Coccidia</taxon>
        <taxon>Eucoccidiorida</taxon>
        <taxon>Eimeriorina</taxon>
        <taxon>Sarcocystidae</taxon>
        <taxon>Besnoitia</taxon>
    </lineage>
</organism>
<evidence type="ECO:0000256" key="7">
    <source>
        <dbReference type="SAM" id="MobiDB-lite"/>
    </source>
</evidence>
<keyword evidence="5" id="KW-0663">Pyridoxal phosphate</keyword>
<dbReference type="InterPro" id="IPR015421">
    <property type="entry name" value="PyrdxlP-dep_Trfase_major"/>
</dbReference>
<dbReference type="PANTHER" id="PTHR11751">
    <property type="entry name" value="ALANINE AMINOTRANSFERASE"/>
    <property type="match status" value="1"/>
</dbReference>
<evidence type="ECO:0000313" key="10">
    <source>
        <dbReference type="Proteomes" id="UP000224006"/>
    </source>
</evidence>
<dbReference type="OrthoDB" id="1732682at2759"/>
<dbReference type="InterPro" id="IPR004839">
    <property type="entry name" value="Aminotransferase_I/II_large"/>
</dbReference>
<dbReference type="PRINTS" id="PR00753">
    <property type="entry name" value="ACCSYNTHASE"/>
</dbReference>
<keyword evidence="10" id="KW-1185">Reference proteome</keyword>
<dbReference type="KEGG" id="bbes:BESB_000230"/>
<dbReference type="Proteomes" id="UP000224006">
    <property type="component" value="Chromosome I"/>
</dbReference>
<dbReference type="Gene3D" id="3.40.640.10">
    <property type="entry name" value="Type I PLP-dependent aspartate aminotransferase-like (Major domain)"/>
    <property type="match status" value="1"/>
</dbReference>
<accession>A0A2A9MML3</accession>
<dbReference type="AlphaFoldDB" id="A0A2A9MML3"/>
<comment type="cofactor">
    <cofactor evidence="1">
        <name>pyridoxal 5'-phosphate</name>
        <dbReference type="ChEBI" id="CHEBI:597326"/>
    </cofactor>
</comment>
<feature type="domain" description="Aminotransferase class I/classII large" evidence="8">
    <location>
        <begin position="200"/>
        <end position="562"/>
    </location>
</feature>
<dbReference type="GO" id="GO:0042853">
    <property type="term" value="P:L-alanine catabolic process"/>
    <property type="evidence" value="ECO:0007669"/>
    <property type="project" value="UniProtKB-UniPathway"/>
</dbReference>
<dbReference type="Gene3D" id="3.90.1150.10">
    <property type="entry name" value="Aspartate Aminotransferase, domain 1"/>
    <property type="match status" value="1"/>
</dbReference>
<dbReference type="EMBL" id="NWUJ01000001">
    <property type="protein sequence ID" value="PFH37681.1"/>
    <property type="molecule type" value="Genomic_DNA"/>
</dbReference>
<dbReference type="InterPro" id="IPR045088">
    <property type="entry name" value="ALAT1/2-like"/>
</dbReference>
<evidence type="ECO:0000256" key="3">
    <source>
        <dbReference type="ARBA" id="ARBA00022576"/>
    </source>
</evidence>
<dbReference type="VEuPathDB" id="ToxoDB:BESB_000230"/>
<evidence type="ECO:0000259" key="8">
    <source>
        <dbReference type="Pfam" id="PF00155"/>
    </source>
</evidence>
<comment type="caution">
    <text evidence="9">The sequence shown here is derived from an EMBL/GenBank/DDBJ whole genome shotgun (WGS) entry which is preliminary data.</text>
</comment>
<protein>
    <submittedName>
        <fullName evidence="9">Putative aminotransferase</fullName>
    </submittedName>
</protein>
<dbReference type="UniPathway" id="UPA00528">
    <property type="reaction ID" value="UER00586"/>
</dbReference>
<dbReference type="InterPro" id="IPR015424">
    <property type="entry name" value="PyrdxlP-dep_Trfase"/>
</dbReference>
<name>A0A2A9MML3_BESBE</name>
<dbReference type="RefSeq" id="XP_029221690.1">
    <property type="nucleotide sequence ID" value="XM_029358778.1"/>
</dbReference>
<dbReference type="Gene3D" id="1.10.287.1970">
    <property type="match status" value="1"/>
</dbReference>
<evidence type="ECO:0000256" key="6">
    <source>
        <dbReference type="ARBA" id="ARBA00025785"/>
    </source>
</evidence>
<gene>
    <name evidence="9" type="ORF">BESB_000230</name>
</gene>
<evidence type="ECO:0000256" key="1">
    <source>
        <dbReference type="ARBA" id="ARBA00001933"/>
    </source>
</evidence>
<dbReference type="STRING" id="94643.A0A2A9MML3"/>
<dbReference type="GeneID" id="40305086"/>
<reference evidence="9 10" key="1">
    <citation type="submission" date="2017-09" db="EMBL/GenBank/DDBJ databases">
        <title>Genome sequencing of Besnoitia besnoiti strain Bb-Ger1.</title>
        <authorList>
            <person name="Schares G."/>
            <person name="Venepally P."/>
            <person name="Lorenzi H.A."/>
        </authorList>
    </citation>
    <scope>NUCLEOTIDE SEQUENCE [LARGE SCALE GENOMIC DNA]</scope>
    <source>
        <strain evidence="9 10">Bb-Ger1</strain>
    </source>
</reference>
<evidence type="ECO:0000313" key="9">
    <source>
        <dbReference type="EMBL" id="PFH37681.1"/>
    </source>
</evidence>
<proteinExistence type="inferred from homology"/>
<dbReference type="FunFam" id="3.40.640.10:FF:000012">
    <property type="entry name" value="alanine aminotransferase 2"/>
    <property type="match status" value="1"/>
</dbReference>
<sequence length="585" mass="64566">MADVSAIASHSQQQFKGSLAESSIPPTRSCSRTPATMSPPPETKTCGTVSGGCPDGLVKDEHIDGRGSIEEKEAENGGRRSPQPTLTLLSLSKRIVDCKYAVRGPIVRRALQLQKGLKTEPNSFPFKKLIHVNTGDPQGLGQLPISYYRKVMACVMYPPLMGVPLGYNHLAANESEPDVTESLSAEERGIAAAASPWFPDDVMEKSWRYMRAMGSIGAYTHSQGLPLFRQDIAAWMERRDGIPTNPDNIFLTDGASSAIRLALELLLRQTNDGVLIPVPQYPLYAGLVIRMGGLALPYFLEEETGWSLSIQSIEEAMENAKDRGICVRGLVLINPGNPTGTVLTEEEIRQVIDLCRRERLVLLADEVYQDNVYCGLPFISVRKVLHQMEASVSVFSFHSSSKGLVGECGLRGGMVHVDTVDEDVRMEMYKLVSMFMCGNTLGQLAMACICSPPKPGDASYEQFQRERQAIYNSMKTKAKLVHDELNKIDGVCCQPIAGSVFGFPQFVMPPGAFREATRQRVEPDLLFCLELLEATGIVTVPGSGFGQRRGTYHVRICILPEEHLLVDMLGKFRDFYKAFVKKYSE</sequence>
<dbReference type="CDD" id="cd00609">
    <property type="entry name" value="AAT_like"/>
    <property type="match status" value="1"/>
</dbReference>
<keyword evidence="4 9" id="KW-0808">Transferase</keyword>
<dbReference type="GO" id="GO:0004021">
    <property type="term" value="F:L-alanine:2-oxoglutarate aminotransferase activity"/>
    <property type="evidence" value="ECO:0007669"/>
    <property type="project" value="TreeGrafter"/>
</dbReference>
<evidence type="ECO:0000256" key="2">
    <source>
        <dbReference type="ARBA" id="ARBA00011738"/>
    </source>
</evidence>